<dbReference type="Proteomes" id="UP001460270">
    <property type="component" value="Unassembled WGS sequence"/>
</dbReference>
<feature type="compositionally biased region" description="Basic residues" evidence="1">
    <location>
        <begin position="191"/>
        <end position="206"/>
    </location>
</feature>
<organism evidence="2 3">
    <name type="scientific">Mugilogobius chulae</name>
    <name type="common">yellowstripe goby</name>
    <dbReference type="NCBI Taxonomy" id="88201"/>
    <lineage>
        <taxon>Eukaryota</taxon>
        <taxon>Metazoa</taxon>
        <taxon>Chordata</taxon>
        <taxon>Craniata</taxon>
        <taxon>Vertebrata</taxon>
        <taxon>Euteleostomi</taxon>
        <taxon>Actinopterygii</taxon>
        <taxon>Neopterygii</taxon>
        <taxon>Teleostei</taxon>
        <taxon>Neoteleostei</taxon>
        <taxon>Acanthomorphata</taxon>
        <taxon>Gobiaria</taxon>
        <taxon>Gobiiformes</taxon>
        <taxon>Gobioidei</taxon>
        <taxon>Gobiidae</taxon>
        <taxon>Gobionellinae</taxon>
        <taxon>Mugilogobius</taxon>
    </lineage>
</organism>
<proteinExistence type="predicted"/>
<accession>A0AAW0PI72</accession>
<reference evidence="3" key="1">
    <citation type="submission" date="2024-04" db="EMBL/GenBank/DDBJ databases">
        <title>Salinicola lusitanus LLJ914,a marine bacterium isolated from the Okinawa Trough.</title>
        <authorList>
            <person name="Li J."/>
        </authorList>
    </citation>
    <scope>NUCLEOTIDE SEQUENCE [LARGE SCALE GENOMIC DNA]</scope>
</reference>
<feature type="region of interest" description="Disordered" evidence="1">
    <location>
        <begin position="155"/>
        <end position="206"/>
    </location>
</feature>
<evidence type="ECO:0000313" key="2">
    <source>
        <dbReference type="EMBL" id="KAK7918926.1"/>
    </source>
</evidence>
<dbReference type="AlphaFoldDB" id="A0AAW0PI72"/>
<protein>
    <submittedName>
        <fullName evidence="2">Uncharacterized protein</fullName>
    </submittedName>
</protein>
<feature type="region of interest" description="Disordered" evidence="1">
    <location>
        <begin position="1"/>
        <end position="24"/>
    </location>
</feature>
<evidence type="ECO:0000313" key="3">
    <source>
        <dbReference type="Proteomes" id="UP001460270"/>
    </source>
</evidence>
<keyword evidence="3" id="KW-1185">Reference proteome</keyword>
<feature type="compositionally biased region" description="Polar residues" evidence="1">
    <location>
        <begin position="174"/>
        <end position="188"/>
    </location>
</feature>
<comment type="caution">
    <text evidence="2">The sequence shown here is derived from an EMBL/GenBank/DDBJ whole genome shotgun (WGS) entry which is preliminary data.</text>
</comment>
<gene>
    <name evidence="2" type="ORF">WMY93_010210</name>
</gene>
<evidence type="ECO:0000256" key="1">
    <source>
        <dbReference type="SAM" id="MobiDB-lite"/>
    </source>
</evidence>
<sequence>MRDTVKADVTQEDSPDALEAQSQPAVSLVQFNRAERANQPQEETTIEDEVIPNIEEEEDLSNIEVLDLTNMEEEDELEDVSRENLKELLDQYVEPYRIMIQQIQENSVGIDTSQDNETPRIVELGPENSNSTQVDLYQMVSWSRLQPTPSEDIITQPEEETTQNETANVEATQKEQSVPQEPATCNQRECQKRRQANTKWYRRAQL</sequence>
<dbReference type="EMBL" id="JBBPFD010000007">
    <property type="protein sequence ID" value="KAK7918926.1"/>
    <property type="molecule type" value="Genomic_DNA"/>
</dbReference>
<name>A0AAW0PI72_9GOBI</name>